<name>A0A8H4VXT7_9HELO</name>
<keyword evidence="1" id="KW-0732">Signal</keyword>
<sequence>MQFFIVATMFIAAVSAVATPVTDSSAVSPSDVPYDFAPIAQAISDANDEAIAEQANEASASVIEKRTCGTLKGTALTICQKACEAACDAGTGGLARTLCKKACTLGVNQMGTIYKQAVQVIAWLGRPRVGEGPSILESVGAFPSLERLNDQLKPGEEWLDLVAICELPYWHRLWIVQEVGLADKLELYHGSIHNYWEPFSRILMNFVQMNQEDVHLSIDRMAKLILETPSWLAVQREKRNPSLLYTQTAIRAFLPALETTGGALEEIWKVVHLWNMAPDFRGEIPPPPGKGSAVKDTLES</sequence>
<evidence type="ECO:0000313" key="3">
    <source>
        <dbReference type="EMBL" id="KAF4626501.1"/>
    </source>
</evidence>
<dbReference type="Proteomes" id="UP000566819">
    <property type="component" value="Unassembled WGS sequence"/>
</dbReference>
<dbReference type="OrthoDB" id="4500945at2759"/>
<feature type="domain" description="Heterokaryon incompatibility" evidence="2">
    <location>
        <begin position="106"/>
        <end position="178"/>
    </location>
</feature>
<gene>
    <name evidence="3" type="ORF">G7Y89_g11657</name>
</gene>
<reference evidence="3 4" key="1">
    <citation type="submission" date="2020-03" db="EMBL/GenBank/DDBJ databases">
        <title>Draft Genome Sequence of Cudoniella acicularis.</title>
        <authorList>
            <person name="Buettner E."/>
            <person name="Kellner H."/>
        </authorList>
    </citation>
    <scope>NUCLEOTIDE SEQUENCE [LARGE SCALE GENOMIC DNA]</scope>
    <source>
        <strain evidence="3 4">DSM 108380</strain>
    </source>
</reference>
<organism evidence="3 4">
    <name type="scientific">Cudoniella acicularis</name>
    <dbReference type="NCBI Taxonomy" id="354080"/>
    <lineage>
        <taxon>Eukaryota</taxon>
        <taxon>Fungi</taxon>
        <taxon>Dikarya</taxon>
        <taxon>Ascomycota</taxon>
        <taxon>Pezizomycotina</taxon>
        <taxon>Leotiomycetes</taxon>
        <taxon>Helotiales</taxon>
        <taxon>Tricladiaceae</taxon>
        <taxon>Cudoniella</taxon>
    </lineage>
</organism>
<proteinExistence type="predicted"/>
<evidence type="ECO:0000313" key="4">
    <source>
        <dbReference type="Proteomes" id="UP000566819"/>
    </source>
</evidence>
<feature type="signal peptide" evidence="1">
    <location>
        <begin position="1"/>
        <end position="18"/>
    </location>
</feature>
<dbReference type="InterPro" id="IPR052895">
    <property type="entry name" value="HetReg/Transcr_Mod"/>
</dbReference>
<accession>A0A8H4VXT7</accession>
<protein>
    <recommendedName>
        <fullName evidence="2">Heterokaryon incompatibility domain-containing protein</fullName>
    </recommendedName>
</protein>
<dbReference type="EMBL" id="JAAMPI010001140">
    <property type="protein sequence ID" value="KAF4626501.1"/>
    <property type="molecule type" value="Genomic_DNA"/>
</dbReference>
<comment type="caution">
    <text evidence="3">The sequence shown here is derived from an EMBL/GenBank/DDBJ whole genome shotgun (WGS) entry which is preliminary data.</text>
</comment>
<dbReference type="PANTHER" id="PTHR24148:SF73">
    <property type="entry name" value="HET DOMAIN PROTEIN (AFU_ORTHOLOGUE AFUA_8G01020)"/>
    <property type="match status" value="1"/>
</dbReference>
<dbReference type="PANTHER" id="PTHR24148">
    <property type="entry name" value="ANKYRIN REPEAT DOMAIN-CONTAINING PROTEIN 39 HOMOLOG-RELATED"/>
    <property type="match status" value="1"/>
</dbReference>
<dbReference type="InterPro" id="IPR010730">
    <property type="entry name" value="HET"/>
</dbReference>
<keyword evidence="4" id="KW-1185">Reference proteome</keyword>
<dbReference type="Pfam" id="PF06985">
    <property type="entry name" value="HET"/>
    <property type="match status" value="1"/>
</dbReference>
<feature type="chain" id="PRO_5034520211" description="Heterokaryon incompatibility domain-containing protein" evidence="1">
    <location>
        <begin position="19"/>
        <end position="300"/>
    </location>
</feature>
<evidence type="ECO:0000256" key="1">
    <source>
        <dbReference type="SAM" id="SignalP"/>
    </source>
</evidence>
<dbReference type="AlphaFoldDB" id="A0A8H4VXT7"/>
<evidence type="ECO:0000259" key="2">
    <source>
        <dbReference type="Pfam" id="PF06985"/>
    </source>
</evidence>